<proteinExistence type="predicted"/>
<evidence type="ECO:0000313" key="3">
    <source>
        <dbReference type="Proteomes" id="UP000017837"/>
    </source>
</evidence>
<dbReference type="EMBL" id="AWGB01000060">
    <property type="protein sequence ID" value="ESQ85342.1"/>
    <property type="molecule type" value="Genomic_DNA"/>
</dbReference>
<dbReference type="STRING" id="1121022.GCA_000376105_03926"/>
<dbReference type="PATRIC" id="fig|1121022.4.peg.3892"/>
<evidence type="ECO:0000313" key="2">
    <source>
        <dbReference type="EMBL" id="ESQ85342.1"/>
    </source>
</evidence>
<dbReference type="AlphaFoldDB" id="V4NU42"/>
<organism evidence="2 3">
    <name type="scientific">Asticcacaulis benevestitus DSM 16100 = ATCC BAA-896</name>
    <dbReference type="NCBI Taxonomy" id="1121022"/>
    <lineage>
        <taxon>Bacteria</taxon>
        <taxon>Pseudomonadati</taxon>
        <taxon>Pseudomonadota</taxon>
        <taxon>Alphaproteobacteria</taxon>
        <taxon>Caulobacterales</taxon>
        <taxon>Caulobacteraceae</taxon>
        <taxon>Asticcacaulis</taxon>
    </lineage>
</organism>
<evidence type="ECO:0000259" key="1">
    <source>
        <dbReference type="Pfam" id="PF05598"/>
    </source>
</evidence>
<protein>
    <recommendedName>
        <fullName evidence="1">Transposase InsH N-terminal domain-containing protein</fullName>
    </recommendedName>
</protein>
<feature type="domain" description="Transposase InsH N-terminal" evidence="1">
    <location>
        <begin position="16"/>
        <end position="78"/>
    </location>
</feature>
<name>V4NU42_9CAUL</name>
<dbReference type="eggNOG" id="COG3039">
    <property type="taxonomic scope" value="Bacteria"/>
</dbReference>
<sequence length="78" mass="8724">MRGSDIQTAGLFSYVSCEARVPPSHPLRSIRAIVEEALEVLSPDFEAMYSAIGCPSIPPEKLLRVLLLQTFYTIRSER</sequence>
<dbReference type="Proteomes" id="UP000017837">
    <property type="component" value="Unassembled WGS sequence"/>
</dbReference>
<dbReference type="Pfam" id="PF05598">
    <property type="entry name" value="DUF772"/>
    <property type="match status" value="1"/>
</dbReference>
<dbReference type="InterPro" id="IPR008490">
    <property type="entry name" value="Transposase_InsH_N"/>
</dbReference>
<comment type="caution">
    <text evidence="2">The sequence shown here is derived from an EMBL/GenBank/DDBJ whole genome shotgun (WGS) entry which is preliminary data.</text>
</comment>
<accession>V4NU42</accession>
<keyword evidence="3" id="KW-1185">Reference proteome</keyword>
<reference evidence="2 3" key="1">
    <citation type="journal article" date="2014" name="Nature">
        <title>Sequential evolution of bacterial morphology by co-option of a developmental regulator.</title>
        <authorList>
            <person name="Jiang C."/>
            <person name="Brown P.J."/>
            <person name="Ducret A."/>
            <person name="Brun Y.V."/>
        </authorList>
    </citation>
    <scope>NUCLEOTIDE SEQUENCE [LARGE SCALE GENOMIC DNA]</scope>
    <source>
        <strain evidence="2 3">DSM 16100</strain>
    </source>
</reference>
<gene>
    <name evidence="2" type="ORF">ABENE_19010</name>
</gene>